<comment type="similarity">
    <text evidence="1">Belongs to the Fur family.</text>
</comment>
<feature type="binding site" evidence="7">
    <location>
        <position position="135"/>
    </location>
    <ligand>
        <name>Zn(2+)</name>
        <dbReference type="ChEBI" id="CHEBI:29105"/>
    </ligand>
</feature>
<keyword evidence="4" id="KW-0805">Transcription regulation</keyword>
<evidence type="ECO:0000256" key="7">
    <source>
        <dbReference type="PIRSR" id="PIRSR602481-1"/>
    </source>
</evidence>
<keyword evidence="6" id="KW-0804">Transcription</keyword>
<dbReference type="InterPro" id="IPR002481">
    <property type="entry name" value="FUR"/>
</dbReference>
<keyword evidence="7" id="KW-0479">Metal-binding</keyword>
<dbReference type="PANTHER" id="PTHR33202">
    <property type="entry name" value="ZINC UPTAKE REGULATION PROTEIN"/>
    <property type="match status" value="1"/>
</dbReference>
<dbReference type="GO" id="GO:0045892">
    <property type="term" value="P:negative regulation of DNA-templated transcription"/>
    <property type="evidence" value="ECO:0007669"/>
    <property type="project" value="TreeGrafter"/>
</dbReference>
<dbReference type="Proteomes" id="UP000582837">
    <property type="component" value="Unassembled WGS sequence"/>
</dbReference>
<feature type="binding site" evidence="7">
    <location>
        <position position="91"/>
    </location>
    <ligand>
        <name>Zn(2+)</name>
        <dbReference type="ChEBI" id="CHEBI:29105"/>
    </ligand>
</feature>
<evidence type="ECO:0000256" key="8">
    <source>
        <dbReference type="PIRSR" id="PIRSR602481-2"/>
    </source>
</evidence>
<dbReference type="PANTHER" id="PTHR33202:SF7">
    <property type="entry name" value="FERRIC UPTAKE REGULATION PROTEIN"/>
    <property type="match status" value="1"/>
</dbReference>
<gene>
    <name evidence="9" type="ORF">HNQ61_005787</name>
</gene>
<dbReference type="InterPro" id="IPR036388">
    <property type="entry name" value="WH-like_DNA-bd_sf"/>
</dbReference>
<sequence length="138" mass="15065">MEEQTLNAIRGLGHRLTGPRRGVVREMARASAPVTARALHAALADGGTDLATVYRTLHWLVELGMARPVVTGGAEHFELVSPDGHSHHLHCDDCGSLRTVSLCGLDRAVLDRIEREFGFQVAHHRLTFHGRCAGCRAE</sequence>
<evidence type="ECO:0000313" key="9">
    <source>
        <dbReference type="EMBL" id="MBB6074106.1"/>
    </source>
</evidence>
<evidence type="ECO:0000256" key="6">
    <source>
        <dbReference type="ARBA" id="ARBA00023163"/>
    </source>
</evidence>
<feature type="binding site" evidence="7">
    <location>
        <position position="94"/>
    </location>
    <ligand>
        <name>Zn(2+)</name>
        <dbReference type="ChEBI" id="CHEBI:29105"/>
    </ligand>
</feature>
<evidence type="ECO:0000256" key="5">
    <source>
        <dbReference type="ARBA" id="ARBA00023125"/>
    </source>
</evidence>
<dbReference type="Gene3D" id="3.30.1490.190">
    <property type="match status" value="1"/>
</dbReference>
<accession>A0A841H8F1</accession>
<dbReference type="GO" id="GO:1900376">
    <property type="term" value="P:regulation of secondary metabolite biosynthetic process"/>
    <property type="evidence" value="ECO:0007669"/>
    <property type="project" value="TreeGrafter"/>
</dbReference>
<keyword evidence="5" id="KW-0238">DNA-binding</keyword>
<dbReference type="Pfam" id="PF01475">
    <property type="entry name" value="FUR"/>
    <property type="match status" value="1"/>
</dbReference>
<keyword evidence="8" id="KW-0408">Iron</keyword>
<protein>
    <submittedName>
        <fullName evidence="9">Fur family ferric uptake transcriptional regulator</fullName>
    </submittedName>
</protein>
<keyword evidence="3 7" id="KW-0862">Zinc</keyword>
<dbReference type="RefSeq" id="WP_170039255.1">
    <property type="nucleotide sequence ID" value="NZ_JACHOW010000044.1"/>
</dbReference>
<comment type="caution">
    <text evidence="9">The sequence shown here is derived from an EMBL/GenBank/DDBJ whole genome shotgun (WGS) entry which is preliminary data.</text>
</comment>
<dbReference type="SUPFAM" id="SSF46785">
    <property type="entry name" value="Winged helix' DNA-binding domain"/>
    <property type="match status" value="1"/>
</dbReference>
<evidence type="ECO:0000256" key="1">
    <source>
        <dbReference type="ARBA" id="ARBA00007957"/>
    </source>
</evidence>
<dbReference type="InterPro" id="IPR043135">
    <property type="entry name" value="Fur_C"/>
</dbReference>
<dbReference type="GO" id="GO:0000976">
    <property type="term" value="F:transcription cis-regulatory region binding"/>
    <property type="evidence" value="ECO:0007669"/>
    <property type="project" value="TreeGrafter"/>
</dbReference>
<dbReference type="CDD" id="cd07153">
    <property type="entry name" value="Fur_like"/>
    <property type="match status" value="1"/>
</dbReference>
<dbReference type="EMBL" id="JACHIA010000046">
    <property type="protein sequence ID" value="MBB6074106.1"/>
    <property type="molecule type" value="Genomic_DNA"/>
</dbReference>
<dbReference type="GO" id="GO:0008270">
    <property type="term" value="F:zinc ion binding"/>
    <property type="evidence" value="ECO:0007669"/>
    <property type="project" value="TreeGrafter"/>
</dbReference>
<comment type="cofactor">
    <cofactor evidence="7">
        <name>Zn(2+)</name>
        <dbReference type="ChEBI" id="CHEBI:29105"/>
    </cofactor>
    <text evidence="7">Binds 1 zinc ion per subunit.</text>
</comment>
<evidence type="ECO:0000256" key="2">
    <source>
        <dbReference type="ARBA" id="ARBA00022491"/>
    </source>
</evidence>
<keyword evidence="10" id="KW-1185">Reference proteome</keyword>
<feature type="binding site" evidence="8">
    <location>
        <position position="124"/>
    </location>
    <ligand>
        <name>Fe cation</name>
        <dbReference type="ChEBI" id="CHEBI:24875"/>
    </ligand>
</feature>
<evidence type="ECO:0000256" key="4">
    <source>
        <dbReference type="ARBA" id="ARBA00023015"/>
    </source>
</evidence>
<proteinExistence type="inferred from homology"/>
<name>A0A841H8F1_9BACT</name>
<dbReference type="Gene3D" id="1.10.10.10">
    <property type="entry name" value="Winged helix-like DNA-binding domain superfamily/Winged helix DNA-binding domain"/>
    <property type="match status" value="1"/>
</dbReference>
<keyword evidence="2" id="KW-0678">Repressor</keyword>
<evidence type="ECO:0000256" key="3">
    <source>
        <dbReference type="ARBA" id="ARBA00022833"/>
    </source>
</evidence>
<comment type="cofactor">
    <cofactor evidence="8">
        <name>Mn(2+)</name>
        <dbReference type="ChEBI" id="CHEBI:29035"/>
    </cofactor>
    <cofactor evidence="8">
        <name>Fe(2+)</name>
        <dbReference type="ChEBI" id="CHEBI:29033"/>
    </cofactor>
    <text evidence="8">Binds 1 Mn(2+) or Fe(2+) ion per subunit.</text>
</comment>
<evidence type="ECO:0000313" key="10">
    <source>
        <dbReference type="Proteomes" id="UP000582837"/>
    </source>
</evidence>
<reference evidence="9 10" key="1">
    <citation type="submission" date="2020-08" db="EMBL/GenBank/DDBJ databases">
        <title>Genomic Encyclopedia of Type Strains, Phase IV (KMG-IV): sequencing the most valuable type-strain genomes for metagenomic binning, comparative biology and taxonomic classification.</title>
        <authorList>
            <person name="Goeker M."/>
        </authorList>
    </citation>
    <scope>NUCLEOTIDE SEQUENCE [LARGE SCALE GENOMIC DNA]</scope>
    <source>
        <strain evidence="9 10">DSM 29007</strain>
    </source>
</reference>
<dbReference type="GO" id="GO:0003700">
    <property type="term" value="F:DNA-binding transcription factor activity"/>
    <property type="evidence" value="ECO:0007669"/>
    <property type="project" value="InterPro"/>
</dbReference>
<organism evidence="9 10">
    <name type="scientific">Longimicrobium terrae</name>
    <dbReference type="NCBI Taxonomy" id="1639882"/>
    <lineage>
        <taxon>Bacteria</taxon>
        <taxon>Pseudomonadati</taxon>
        <taxon>Gemmatimonadota</taxon>
        <taxon>Longimicrobiia</taxon>
        <taxon>Longimicrobiales</taxon>
        <taxon>Longimicrobiaceae</taxon>
        <taxon>Longimicrobium</taxon>
    </lineage>
</organism>
<dbReference type="InterPro" id="IPR036390">
    <property type="entry name" value="WH_DNA-bd_sf"/>
</dbReference>
<dbReference type="AlphaFoldDB" id="A0A841H8F1"/>
<feature type="binding site" evidence="7">
    <location>
        <position position="132"/>
    </location>
    <ligand>
        <name>Zn(2+)</name>
        <dbReference type="ChEBI" id="CHEBI:29105"/>
    </ligand>
</feature>